<keyword evidence="4 12" id="KW-0328">Glycosyltransferase</keyword>
<evidence type="ECO:0000313" key="14">
    <source>
        <dbReference type="EMBL" id="EEN63635.1"/>
    </source>
</evidence>
<name>C3Y7Y0_BRAFL</name>
<dbReference type="FunFam" id="3.90.550.50:FF:000001">
    <property type="entry name" value="Hexosyltransferase"/>
    <property type="match status" value="1"/>
</dbReference>
<dbReference type="GO" id="GO:0000139">
    <property type="term" value="C:Golgi membrane"/>
    <property type="evidence" value="ECO:0007669"/>
    <property type="project" value="UniProtKB-SubCell"/>
</dbReference>
<comment type="pathway">
    <text evidence="2">Protein modification; protein glycosylation.</text>
</comment>
<dbReference type="GO" id="GO:0016758">
    <property type="term" value="F:hexosyltransferase activity"/>
    <property type="evidence" value="ECO:0007669"/>
    <property type="project" value="InterPro"/>
</dbReference>
<evidence type="ECO:0000256" key="8">
    <source>
        <dbReference type="ARBA" id="ARBA00022989"/>
    </source>
</evidence>
<evidence type="ECO:0000256" key="7">
    <source>
        <dbReference type="ARBA" id="ARBA00022968"/>
    </source>
</evidence>
<keyword evidence="10 12" id="KW-0472">Membrane</keyword>
<dbReference type="EC" id="2.4.1.-" evidence="12"/>
<evidence type="ECO:0000256" key="2">
    <source>
        <dbReference type="ARBA" id="ARBA00004922"/>
    </source>
</evidence>
<evidence type="ECO:0000256" key="9">
    <source>
        <dbReference type="ARBA" id="ARBA00023034"/>
    </source>
</evidence>
<feature type="region of interest" description="Disordered" evidence="13">
    <location>
        <begin position="102"/>
        <end position="122"/>
    </location>
</feature>
<dbReference type="InterPro" id="IPR002659">
    <property type="entry name" value="Glyco_trans_31"/>
</dbReference>
<keyword evidence="7 12" id="KW-0735">Signal-anchor</keyword>
<evidence type="ECO:0000256" key="3">
    <source>
        <dbReference type="ARBA" id="ARBA00008661"/>
    </source>
</evidence>
<dbReference type="Pfam" id="PF01762">
    <property type="entry name" value="Galactosyl_T"/>
    <property type="match status" value="1"/>
</dbReference>
<evidence type="ECO:0000256" key="6">
    <source>
        <dbReference type="ARBA" id="ARBA00022692"/>
    </source>
</evidence>
<evidence type="ECO:0000256" key="1">
    <source>
        <dbReference type="ARBA" id="ARBA00004323"/>
    </source>
</evidence>
<keyword evidence="11" id="KW-0325">Glycoprotein</keyword>
<proteinExistence type="inferred from homology"/>
<keyword evidence="6 12" id="KW-0812">Transmembrane</keyword>
<dbReference type="PANTHER" id="PTHR11214">
    <property type="entry name" value="BETA-1,3-N-ACETYLGLUCOSAMINYLTRANSFERASE"/>
    <property type="match status" value="1"/>
</dbReference>
<accession>C3Y7Y0</accession>
<sequence>MIRRRFRLTLKVFFVACIVAGGFHMHLLQRHLHRAERRKQLGLRTSDSADDVGGQLMNISIEGFEPPSVVRTNGRTLHAESNQNVPEESKARLNTEMQNVPEESNAQLNTETQGNASGSEIVSEDLRIVNTPEKRKIQMNITVQGNGSGSKSVSEDLSVVNPHPYTFTINHPDKCAGKHVFLLMIVTSSPTNHAQRHVIRHTWGNTRVRNAPDINIVTMFAVGKTDDVITQRALEYENKVQQDIIQEDFVDSYRNLTLKTIMCLKWASEFCPKARFVMKADDDTFVNIYSLLNYLRNLHTLRRDKLLMGHVFYDAKPIRDRKGKDKKWYLSHKDYPRETFPNYTCGFAYVMSKDIVRPLFKASLTVKYIFLEDVYIGLCLEKLGLEPDHQVGFRIYKALSTSCTSVKQLAAHWFKTPEDMTKAWDVLNKSC</sequence>
<gene>
    <name evidence="14" type="ORF">BRAFLDRAFT_123959</name>
</gene>
<dbReference type="InParanoid" id="C3Y7Y0"/>
<organism>
    <name type="scientific">Branchiostoma floridae</name>
    <name type="common">Florida lancelet</name>
    <name type="synonym">Amphioxus</name>
    <dbReference type="NCBI Taxonomy" id="7739"/>
    <lineage>
        <taxon>Eukaryota</taxon>
        <taxon>Metazoa</taxon>
        <taxon>Chordata</taxon>
        <taxon>Cephalochordata</taxon>
        <taxon>Leptocardii</taxon>
        <taxon>Amphioxiformes</taxon>
        <taxon>Branchiostomatidae</taxon>
        <taxon>Branchiostoma</taxon>
    </lineage>
</organism>
<dbReference type="Gene3D" id="3.90.550.50">
    <property type="match status" value="1"/>
</dbReference>
<evidence type="ECO:0000256" key="13">
    <source>
        <dbReference type="SAM" id="MobiDB-lite"/>
    </source>
</evidence>
<dbReference type="EMBL" id="GG666490">
    <property type="protein sequence ID" value="EEN63635.1"/>
    <property type="molecule type" value="Genomic_DNA"/>
</dbReference>
<comment type="subcellular location">
    <subcellularLocation>
        <location evidence="1 12">Golgi apparatus membrane</location>
        <topology evidence="1 12">Single-pass type II membrane protein</topology>
    </subcellularLocation>
</comment>
<comment type="similarity">
    <text evidence="3 12">Belongs to the glycosyltransferase 31 family.</text>
</comment>
<keyword evidence="5" id="KW-0808">Transferase</keyword>
<dbReference type="AlphaFoldDB" id="C3Y7Y0"/>
<evidence type="ECO:0000256" key="11">
    <source>
        <dbReference type="ARBA" id="ARBA00023180"/>
    </source>
</evidence>
<feature type="transmembrane region" description="Helical" evidence="12">
    <location>
        <begin position="12"/>
        <end position="28"/>
    </location>
</feature>
<evidence type="ECO:0000256" key="5">
    <source>
        <dbReference type="ARBA" id="ARBA00022679"/>
    </source>
</evidence>
<feature type="compositionally biased region" description="Polar residues" evidence="13">
    <location>
        <begin position="102"/>
        <end position="120"/>
    </location>
</feature>
<keyword evidence="9 12" id="KW-0333">Golgi apparatus</keyword>
<dbReference type="PANTHER" id="PTHR11214:SF283">
    <property type="entry name" value="N-ACETYLLACTOSAMINIDE BETA-1,3-N-ACETYLGLUCOSAMINYLTRANSFERASE 4-LIKE"/>
    <property type="match status" value="1"/>
</dbReference>
<evidence type="ECO:0000256" key="12">
    <source>
        <dbReference type="RuleBase" id="RU363063"/>
    </source>
</evidence>
<evidence type="ECO:0000256" key="10">
    <source>
        <dbReference type="ARBA" id="ARBA00023136"/>
    </source>
</evidence>
<evidence type="ECO:0000256" key="4">
    <source>
        <dbReference type="ARBA" id="ARBA00022676"/>
    </source>
</evidence>
<reference evidence="14" key="1">
    <citation type="journal article" date="2008" name="Nature">
        <title>The amphioxus genome and the evolution of the chordate karyotype.</title>
        <authorList>
            <consortium name="US DOE Joint Genome Institute (JGI-PGF)"/>
            <person name="Putnam N.H."/>
            <person name="Butts T."/>
            <person name="Ferrier D.E.K."/>
            <person name="Furlong R.F."/>
            <person name="Hellsten U."/>
            <person name="Kawashima T."/>
            <person name="Robinson-Rechavi M."/>
            <person name="Shoguchi E."/>
            <person name="Terry A."/>
            <person name="Yu J.-K."/>
            <person name="Benito-Gutierrez E.L."/>
            <person name="Dubchak I."/>
            <person name="Garcia-Fernandez J."/>
            <person name="Gibson-Brown J.J."/>
            <person name="Grigoriev I.V."/>
            <person name="Horton A.C."/>
            <person name="de Jong P.J."/>
            <person name="Jurka J."/>
            <person name="Kapitonov V.V."/>
            <person name="Kohara Y."/>
            <person name="Kuroki Y."/>
            <person name="Lindquist E."/>
            <person name="Lucas S."/>
            <person name="Osoegawa K."/>
            <person name="Pennacchio L.A."/>
            <person name="Salamov A.A."/>
            <person name="Satou Y."/>
            <person name="Sauka-Spengler T."/>
            <person name="Schmutz J."/>
            <person name="Shin-I T."/>
            <person name="Toyoda A."/>
            <person name="Bronner-Fraser M."/>
            <person name="Fujiyama A."/>
            <person name="Holland L.Z."/>
            <person name="Holland P.W.H."/>
            <person name="Satoh N."/>
            <person name="Rokhsar D.S."/>
        </authorList>
    </citation>
    <scope>NUCLEOTIDE SEQUENCE [LARGE SCALE GENOMIC DNA]</scope>
    <source>
        <strain evidence="14">S238N-H82</strain>
        <tissue evidence="14">Testes</tissue>
    </source>
</reference>
<keyword evidence="8 12" id="KW-1133">Transmembrane helix</keyword>
<protein>
    <recommendedName>
        <fullName evidence="12">Hexosyltransferase</fullName>
        <ecNumber evidence="12">2.4.1.-</ecNumber>
    </recommendedName>
</protein>
<dbReference type="eggNOG" id="KOG2287">
    <property type="taxonomic scope" value="Eukaryota"/>
</dbReference>